<evidence type="ECO:0000256" key="4">
    <source>
        <dbReference type="SAM" id="SignalP"/>
    </source>
</evidence>
<dbReference type="InterPro" id="IPR017853">
    <property type="entry name" value="GH"/>
</dbReference>
<proteinExistence type="inferred from homology"/>
<dbReference type="AlphaFoldDB" id="A0A401Z314"/>
<accession>A0A401Z314</accession>
<dbReference type="GO" id="GO:0004553">
    <property type="term" value="F:hydrolase activity, hydrolyzing O-glycosyl compounds"/>
    <property type="evidence" value="ECO:0007669"/>
    <property type="project" value="InterPro"/>
</dbReference>
<sequence length="203" mass="21011">MHRNRHRSLALAACAAVAALTGSLLSTTRADAAATPATPAAPSAVSWAAPLSTSGRWIIDADGRRFKLRSANWAGAQGTWNGSGDIADPANHHSGENANGMPLGLDRASLPSILAGFHAVGVNSIRLPFSNEMVHASAPVPDTAVAANPELRGKTPLQVFDAVVAALTADGFAVVLNNHTGTTRWCCGLDGNERWNTSRGTTD</sequence>
<keyword evidence="1 3" id="KW-0378">Hydrolase</keyword>
<evidence type="ECO:0000256" key="3">
    <source>
        <dbReference type="RuleBase" id="RU361153"/>
    </source>
</evidence>
<dbReference type="PANTHER" id="PTHR31263">
    <property type="entry name" value="CELLULASE FAMILY PROTEIN (AFU_ORTHOLOGUE AFUA_5G14560)"/>
    <property type="match status" value="1"/>
</dbReference>
<comment type="caution">
    <text evidence="6">The sequence shown here is derived from an EMBL/GenBank/DDBJ whole genome shotgun (WGS) entry which is preliminary data.</text>
</comment>
<dbReference type="GO" id="GO:0000272">
    <property type="term" value="P:polysaccharide catabolic process"/>
    <property type="evidence" value="ECO:0007669"/>
    <property type="project" value="InterPro"/>
</dbReference>
<gene>
    <name evidence="6" type="ORF">EHYA_09010</name>
</gene>
<reference evidence="6 7" key="1">
    <citation type="submission" date="2018-12" db="EMBL/GenBank/DDBJ databases">
        <title>Draft genome sequence of Embleya hyalina NBRC 13850T.</title>
        <authorList>
            <person name="Komaki H."/>
            <person name="Hosoyama A."/>
            <person name="Kimura A."/>
            <person name="Ichikawa N."/>
            <person name="Tamura T."/>
        </authorList>
    </citation>
    <scope>NUCLEOTIDE SEQUENCE [LARGE SCALE GENOMIC DNA]</scope>
    <source>
        <strain evidence="6 7">NBRC 13850</strain>
    </source>
</reference>
<dbReference type="InterPro" id="IPR001547">
    <property type="entry name" value="Glyco_hydro_5"/>
</dbReference>
<evidence type="ECO:0000313" key="6">
    <source>
        <dbReference type="EMBL" id="GCE01247.1"/>
    </source>
</evidence>
<keyword evidence="4" id="KW-0732">Signal</keyword>
<evidence type="ECO:0000259" key="5">
    <source>
        <dbReference type="Pfam" id="PF00150"/>
    </source>
</evidence>
<evidence type="ECO:0000256" key="2">
    <source>
        <dbReference type="ARBA" id="ARBA00023295"/>
    </source>
</evidence>
<comment type="similarity">
    <text evidence="3">Belongs to the glycosyl hydrolase 5 (cellulase A) family.</text>
</comment>
<feature type="chain" id="PRO_5019522920" evidence="4">
    <location>
        <begin position="33"/>
        <end position="203"/>
    </location>
</feature>
<feature type="domain" description="Glycoside hydrolase family 5" evidence="5">
    <location>
        <begin position="109"/>
        <end position="197"/>
    </location>
</feature>
<dbReference type="Gene3D" id="3.20.20.80">
    <property type="entry name" value="Glycosidases"/>
    <property type="match status" value="1"/>
</dbReference>
<keyword evidence="7" id="KW-1185">Reference proteome</keyword>
<dbReference type="Pfam" id="PF00150">
    <property type="entry name" value="Cellulase"/>
    <property type="match status" value="1"/>
</dbReference>
<dbReference type="PANTHER" id="PTHR31263:SF0">
    <property type="entry name" value="CELLULASE FAMILY PROTEIN (AFU_ORTHOLOGUE AFUA_5G14560)"/>
    <property type="match status" value="1"/>
</dbReference>
<dbReference type="Proteomes" id="UP000286931">
    <property type="component" value="Unassembled WGS sequence"/>
</dbReference>
<protein>
    <submittedName>
        <fullName evidence="6">Endoglucanase</fullName>
    </submittedName>
</protein>
<keyword evidence="2 3" id="KW-0326">Glycosidase</keyword>
<dbReference type="SUPFAM" id="SSF51445">
    <property type="entry name" value="(Trans)glycosidases"/>
    <property type="match status" value="1"/>
</dbReference>
<organism evidence="6 7">
    <name type="scientific">Embleya hyalina</name>
    <dbReference type="NCBI Taxonomy" id="516124"/>
    <lineage>
        <taxon>Bacteria</taxon>
        <taxon>Bacillati</taxon>
        <taxon>Actinomycetota</taxon>
        <taxon>Actinomycetes</taxon>
        <taxon>Kitasatosporales</taxon>
        <taxon>Streptomycetaceae</taxon>
        <taxon>Embleya</taxon>
    </lineage>
</organism>
<dbReference type="EMBL" id="BIFH01000047">
    <property type="protein sequence ID" value="GCE01247.1"/>
    <property type="molecule type" value="Genomic_DNA"/>
</dbReference>
<evidence type="ECO:0000256" key="1">
    <source>
        <dbReference type="ARBA" id="ARBA00022801"/>
    </source>
</evidence>
<feature type="signal peptide" evidence="4">
    <location>
        <begin position="1"/>
        <end position="32"/>
    </location>
</feature>
<name>A0A401Z314_9ACTN</name>
<evidence type="ECO:0000313" key="7">
    <source>
        <dbReference type="Proteomes" id="UP000286931"/>
    </source>
</evidence>